<dbReference type="InterPro" id="IPR027417">
    <property type="entry name" value="P-loop_NTPase"/>
</dbReference>
<dbReference type="InterPro" id="IPR001482">
    <property type="entry name" value="T2SS/T4SS_dom"/>
</dbReference>
<dbReference type="InterPro" id="IPR050921">
    <property type="entry name" value="T4SS_GSP_E_ATPase"/>
</dbReference>
<comment type="caution">
    <text evidence="4">The sequence shown here is derived from an EMBL/GenBank/DDBJ whole genome shotgun (WGS) entry which is preliminary data.</text>
</comment>
<name>A0ABY1CGT4_MYXFU</name>
<keyword evidence="5" id="KW-1185">Reference proteome</keyword>
<feature type="region of interest" description="Disordered" evidence="2">
    <location>
        <begin position="188"/>
        <end position="234"/>
    </location>
</feature>
<reference evidence="4 5" key="1">
    <citation type="submission" date="2016-10" db="EMBL/GenBank/DDBJ databases">
        <authorList>
            <person name="Varghese N."/>
            <person name="Submissions S."/>
        </authorList>
    </citation>
    <scope>NUCLEOTIDE SEQUENCE [LARGE SCALE GENOMIC DNA]</scope>
    <source>
        <strain evidence="4 5">DSM 16525</strain>
    </source>
</reference>
<gene>
    <name evidence="4" type="ORF">SAMN05443572_104471</name>
</gene>
<dbReference type="SUPFAM" id="SSF52540">
    <property type="entry name" value="P-loop containing nucleoside triphosphate hydrolases"/>
    <property type="match status" value="1"/>
</dbReference>
<proteinExistence type="inferred from homology"/>
<dbReference type="Gene3D" id="3.40.50.300">
    <property type="entry name" value="P-loop containing nucleotide triphosphate hydrolases"/>
    <property type="match status" value="1"/>
</dbReference>
<evidence type="ECO:0000259" key="3">
    <source>
        <dbReference type="PROSITE" id="PS00662"/>
    </source>
</evidence>
<dbReference type="Pfam" id="PF00437">
    <property type="entry name" value="T2SSE"/>
    <property type="match status" value="1"/>
</dbReference>
<organism evidence="4 5">
    <name type="scientific">Myxococcus fulvus</name>
    <dbReference type="NCBI Taxonomy" id="33"/>
    <lineage>
        <taxon>Bacteria</taxon>
        <taxon>Pseudomonadati</taxon>
        <taxon>Myxococcota</taxon>
        <taxon>Myxococcia</taxon>
        <taxon>Myxococcales</taxon>
        <taxon>Cystobacterineae</taxon>
        <taxon>Myxococcaceae</taxon>
        <taxon>Myxococcus</taxon>
    </lineage>
</organism>
<dbReference type="InterPro" id="IPR006321">
    <property type="entry name" value="PilT/PilU"/>
</dbReference>
<evidence type="ECO:0000256" key="1">
    <source>
        <dbReference type="ARBA" id="ARBA00006611"/>
    </source>
</evidence>
<dbReference type="PROSITE" id="PS00662">
    <property type="entry name" value="T2SP_E"/>
    <property type="match status" value="1"/>
</dbReference>
<protein>
    <submittedName>
        <fullName evidence="4">Twitching motility protein PilT</fullName>
    </submittedName>
</protein>
<dbReference type="CDD" id="cd01131">
    <property type="entry name" value="PilT"/>
    <property type="match status" value="1"/>
</dbReference>
<dbReference type="NCBIfam" id="TIGR01420">
    <property type="entry name" value="pilT_fam"/>
    <property type="match status" value="1"/>
</dbReference>
<accession>A0ABY1CGT4</accession>
<dbReference type="Proteomes" id="UP000183760">
    <property type="component" value="Unassembled WGS sequence"/>
</dbReference>
<sequence>MRPLAELLRHLSRPGVTELTLATGRPPMIRGSSGYEPVDPAAVTTEDVVRALQAMVGVARASTVSDSPSQWSVNANGLGALSIAAQRRGDLMHLRLSRAAEAGATAAAPTASTAATAAAPATARAPTAAGPASQGAAGYGAQGASAGYGTQGAGQATSAAAGYGAQAAARNVATGGYGAQATSPGASAGYGTQGAGQATSPGASAGYGAQPASAGYGAQDAGQTSSPSASAGYGAQGAAAQNTATGYAPSQGGYSGAGTQEAARNLAASRLTGGARDLAVVLEQGRSVRASDVHVVAERPVLFRLAGDLVPQGGVLDAARVEGMLLPVVPERLRAVLERDGSCDFSLDSPEMGRFRVNVSRHRTGLKGTFRVIARDIPTLESLGLPQDIAKATHHHQGLIVITGPSGHGKTSTLAALVDLINSHTSHHILTVEDPVEFVHPRKKALISQREVGGHTRTFASALKGSLREDPDVIVVGELRDTETVRMALAAAETGHLLISTMNTPSAAKTIDRLIDLFPPADQQQVRLSLSSGLRLIVSQRLMASADGKSMVAAAEVLPGSVALGNLIRDNKTYQIPSLQQRGKSLGIVRFEDSMADLVRAGKVKLEVAKGFVDNPDELEAVVTGRRPGTTVAAPETSQDSARLLSKMGSLMGRKGG</sequence>
<evidence type="ECO:0000313" key="4">
    <source>
        <dbReference type="EMBL" id="SEU03212.1"/>
    </source>
</evidence>
<feature type="domain" description="Bacterial type II secretion system protein E" evidence="3">
    <location>
        <begin position="467"/>
        <end position="481"/>
    </location>
</feature>
<evidence type="ECO:0000256" key="2">
    <source>
        <dbReference type="SAM" id="MobiDB-lite"/>
    </source>
</evidence>
<dbReference type="RefSeq" id="WP_143097155.1">
    <property type="nucleotide sequence ID" value="NZ_BJXR01000018.1"/>
</dbReference>
<dbReference type="EMBL" id="FOIB01000004">
    <property type="protein sequence ID" value="SEU03212.1"/>
    <property type="molecule type" value="Genomic_DNA"/>
</dbReference>
<dbReference type="PANTHER" id="PTHR30486:SF6">
    <property type="entry name" value="TYPE IV PILUS RETRACTATION ATPASE PILT"/>
    <property type="match status" value="1"/>
</dbReference>
<evidence type="ECO:0000313" key="5">
    <source>
        <dbReference type="Proteomes" id="UP000183760"/>
    </source>
</evidence>
<dbReference type="Gene3D" id="3.30.450.90">
    <property type="match status" value="1"/>
</dbReference>
<comment type="similarity">
    <text evidence="1">Belongs to the GSP E family.</text>
</comment>
<feature type="compositionally biased region" description="Low complexity" evidence="2">
    <location>
        <begin position="225"/>
        <end position="234"/>
    </location>
</feature>
<feature type="compositionally biased region" description="Low complexity" evidence="2">
    <location>
        <begin position="188"/>
        <end position="200"/>
    </location>
</feature>
<dbReference type="PANTHER" id="PTHR30486">
    <property type="entry name" value="TWITCHING MOTILITY PROTEIN PILT"/>
    <property type="match status" value="1"/>
</dbReference>